<reference evidence="1" key="1">
    <citation type="submission" date="2021-03" db="EMBL/GenBank/DDBJ databases">
        <title>Genomic Encyclopedia of Type Strains, Phase IV (KMG-IV): sequencing the most valuable type-strain genomes for metagenomic binning, comparative biology and taxonomic classification.</title>
        <authorList>
            <person name="Goeker M."/>
        </authorList>
    </citation>
    <scope>NUCLEOTIDE SEQUENCE</scope>
    <source>
        <strain evidence="1">DSM 107338</strain>
    </source>
</reference>
<dbReference type="AlphaFoldDB" id="A0A9X1CA18"/>
<dbReference type="EMBL" id="JAGGMB010000001">
    <property type="protein sequence ID" value="MBP2076029.1"/>
    <property type="molecule type" value="Genomic_DNA"/>
</dbReference>
<accession>A0A9X1CA18</accession>
<dbReference type="Gene3D" id="3.20.20.10">
    <property type="entry name" value="Alanine racemase"/>
    <property type="match status" value="1"/>
</dbReference>
<dbReference type="InterPro" id="IPR029066">
    <property type="entry name" value="PLP-binding_barrel"/>
</dbReference>
<name>A0A9X1CA18_9BACI</name>
<protein>
    <submittedName>
        <fullName evidence="1">D-serine deaminase-like pyridoxal phosphate-dependent protein</fullName>
    </submittedName>
</protein>
<dbReference type="Proteomes" id="UP001138793">
    <property type="component" value="Unassembled WGS sequence"/>
</dbReference>
<comment type="caution">
    <text evidence="1">The sequence shown here is derived from an EMBL/GenBank/DDBJ whole genome shotgun (WGS) entry which is preliminary data.</text>
</comment>
<proteinExistence type="predicted"/>
<dbReference type="RefSeq" id="WP_187773723.1">
    <property type="nucleotide sequence ID" value="NZ_JAGGMB010000001.1"/>
</dbReference>
<evidence type="ECO:0000313" key="2">
    <source>
        <dbReference type="Proteomes" id="UP001138793"/>
    </source>
</evidence>
<gene>
    <name evidence="1" type="ORF">J2Z64_000240</name>
</gene>
<organism evidence="1 2">
    <name type="scientific">Oceanobacillus polygoni</name>
    <dbReference type="NCBI Taxonomy" id="1235259"/>
    <lineage>
        <taxon>Bacteria</taxon>
        <taxon>Bacillati</taxon>
        <taxon>Bacillota</taxon>
        <taxon>Bacilli</taxon>
        <taxon>Bacillales</taxon>
        <taxon>Bacillaceae</taxon>
        <taxon>Oceanobacillus</taxon>
    </lineage>
</organism>
<keyword evidence="2" id="KW-1185">Reference proteome</keyword>
<evidence type="ECO:0000313" key="1">
    <source>
        <dbReference type="EMBL" id="MBP2076029.1"/>
    </source>
</evidence>
<sequence>MKNIKDMQAYADKQNIKLRPYTKTHKMPKLALLHEKAHLIQDGKVMDEVTVECRGKLQ</sequence>